<dbReference type="InterPro" id="IPR003833">
    <property type="entry name" value="CT_C_D"/>
</dbReference>
<reference evidence="5 6" key="1">
    <citation type="submission" date="2020-07" db="EMBL/GenBank/DDBJ databases">
        <title>Sequencing the genomes of 1000 actinobacteria strains.</title>
        <authorList>
            <person name="Klenk H.-P."/>
        </authorList>
    </citation>
    <scope>NUCLEOTIDE SEQUENCE [LARGE SCALE GENOMIC DNA]</scope>
    <source>
        <strain evidence="5 6">DSM 23871</strain>
    </source>
</reference>
<dbReference type="SUPFAM" id="SSF160467">
    <property type="entry name" value="PH0987 N-terminal domain-like"/>
    <property type="match status" value="1"/>
</dbReference>
<keyword evidence="3" id="KW-0067">ATP-binding</keyword>
<keyword evidence="1" id="KW-0547">Nucleotide-binding</keyword>
<proteinExistence type="predicted"/>
<protein>
    <submittedName>
        <fullName evidence="5">KipI family sensor histidine kinase inhibitor</fullName>
    </submittedName>
</protein>
<dbReference type="PANTHER" id="PTHR34698:SF2">
    <property type="entry name" value="5-OXOPROLINASE SUBUNIT B"/>
    <property type="match status" value="1"/>
</dbReference>
<keyword evidence="2" id="KW-0378">Hydrolase</keyword>
<dbReference type="SMART" id="SM00796">
    <property type="entry name" value="AHS1"/>
    <property type="match status" value="1"/>
</dbReference>
<evidence type="ECO:0000256" key="2">
    <source>
        <dbReference type="ARBA" id="ARBA00022801"/>
    </source>
</evidence>
<evidence type="ECO:0000259" key="4">
    <source>
        <dbReference type="SMART" id="SM00796"/>
    </source>
</evidence>
<comment type="caution">
    <text evidence="5">The sequence shown here is derived from an EMBL/GenBank/DDBJ whole genome shotgun (WGS) entry which is preliminary data.</text>
</comment>
<dbReference type="PANTHER" id="PTHR34698">
    <property type="entry name" value="5-OXOPROLINASE SUBUNIT B"/>
    <property type="match status" value="1"/>
</dbReference>
<dbReference type="InterPro" id="IPR029000">
    <property type="entry name" value="Cyclophilin-like_dom_sf"/>
</dbReference>
<sequence length="212" mass="22497">MTGRILPYGDHALLVELDGLDAVLALFRGLEAAWPDGVVELVPAARTIAVVVDPRILPLSAARGWIERTRPLPADAVAERVVELDVRYDGEDLADVARLTGRTEAEVVAVHTGTRWRVAFGGFAPGFAYLVGDGTVDGGAADALEVPRRATPRTAVPPGSVGLAGTFSGVYPRSSPGGWQLIGRTDATLWDENADPPALLRPGTVVRFREAR</sequence>
<dbReference type="Pfam" id="PF02682">
    <property type="entry name" value="CT_C_D"/>
    <property type="match status" value="1"/>
</dbReference>
<keyword evidence="6" id="KW-1185">Reference proteome</keyword>
<evidence type="ECO:0000313" key="5">
    <source>
        <dbReference type="EMBL" id="NYD74479.1"/>
    </source>
</evidence>
<gene>
    <name evidence="5" type="ORF">BJ963_001998</name>
</gene>
<evidence type="ECO:0000256" key="3">
    <source>
        <dbReference type="ARBA" id="ARBA00022840"/>
    </source>
</evidence>
<dbReference type="RefSeq" id="WP_179456348.1">
    <property type="nucleotide sequence ID" value="NZ_BAAAPX010000001.1"/>
</dbReference>
<evidence type="ECO:0000256" key="1">
    <source>
        <dbReference type="ARBA" id="ARBA00022741"/>
    </source>
</evidence>
<name>A0A852SZA7_9MICO</name>
<dbReference type="AlphaFoldDB" id="A0A852SZA7"/>
<dbReference type="GO" id="GO:0016787">
    <property type="term" value="F:hydrolase activity"/>
    <property type="evidence" value="ECO:0007669"/>
    <property type="project" value="UniProtKB-KW"/>
</dbReference>
<dbReference type="Gene3D" id="3.30.1360.40">
    <property type="match status" value="1"/>
</dbReference>
<accession>A0A852SZA7</accession>
<dbReference type="EMBL" id="JACCBJ010000001">
    <property type="protein sequence ID" value="NYD74479.1"/>
    <property type="molecule type" value="Genomic_DNA"/>
</dbReference>
<evidence type="ECO:0000313" key="6">
    <source>
        <dbReference type="Proteomes" id="UP000589620"/>
    </source>
</evidence>
<dbReference type="Gene3D" id="2.40.100.10">
    <property type="entry name" value="Cyclophilin-like"/>
    <property type="match status" value="1"/>
</dbReference>
<dbReference type="SUPFAM" id="SSF50891">
    <property type="entry name" value="Cyclophilin-like"/>
    <property type="match status" value="1"/>
</dbReference>
<dbReference type="GO" id="GO:0005524">
    <property type="term" value="F:ATP binding"/>
    <property type="evidence" value="ECO:0007669"/>
    <property type="project" value="UniProtKB-KW"/>
</dbReference>
<organism evidence="5 6">
    <name type="scientific">Leifsonia soli</name>
    <dbReference type="NCBI Taxonomy" id="582665"/>
    <lineage>
        <taxon>Bacteria</taxon>
        <taxon>Bacillati</taxon>
        <taxon>Actinomycetota</taxon>
        <taxon>Actinomycetes</taxon>
        <taxon>Micrococcales</taxon>
        <taxon>Microbacteriaceae</taxon>
        <taxon>Leifsonia</taxon>
    </lineage>
</organism>
<feature type="domain" description="Carboxyltransferase" evidence="4">
    <location>
        <begin position="3"/>
        <end position="200"/>
    </location>
</feature>
<dbReference type="InterPro" id="IPR010016">
    <property type="entry name" value="PxpB"/>
</dbReference>
<dbReference type="Proteomes" id="UP000589620">
    <property type="component" value="Unassembled WGS sequence"/>
</dbReference>